<dbReference type="PANTHER" id="PTHR43826">
    <property type="entry name" value="GLUCOSE-6-PHOSPHATE EXCHANGER SLC37A4"/>
    <property type="match status" value="1"/>
</dbReference>
<gene>
    <name evidence="8" type="ORF">SIL20_05505</name>
</gene>
<feature type="transmembrane region" description="Helical" evidence="6">
    <location>
        <begin position="289"/>
        <end position="308"/>
    </location>
</feature>
<accession>A0AAJ2RZG6</accession>
<dbReference type="CDD" id="cd06174">
    <property type="entry name" value="MFS"/>
    <property type="match status" value="1"/>
</dbReference>
<evidence type="ECO:0000256" key="3">
    <source>
        <dbReference type="ARBA" id="ARBA00022692"/>
    </source>
</evidence>
<feature type="domain" description="Major facilitator superfamily (MFS) profile" evidence="7">
    <location>
        <begin position="1"/>
        <end position="410"/>
    </location>
</feature>
<feature type="transmembrane region" description="Helical" evidence="6">
    <location>
        <begin position="314"/>
        <end position="339"/>
    </location>
</feature>
<keyword evidence="3 6" id="KW-0812">Transmembrane</keyword>
<dbReference type="PROSITE" id="PS50850">
    <property type="entry name" value="MFS"/>
    <property type="match status" value="1"/>
</dbReference>
<dbReference type="Proteomes" id="UP001282336">
    <property type="component" value="Unassembled WGS sequence"/>
</dbReference>
<keyword evidence="4 6" id="KW-1133">Transmembrane helix</keyword>
<dbReference type="GO" id="GO:0016020">
    <property type="term" value="C:membrane"/>
    <property type="evidence" value="ECO:0007669"/>
    <property type="project" value="UniProtKB-ARBA"/>
</dbReference>
<feature type="transmembrane region" description="Helical" evidence="6">
    <location>
        <begin position="96"/>
        <end position="119"/>
    </location>
</feature>
<evidence type="ECO:0000256" key="5">
    <source>
        <dbReference type="ARBA" id="ARBA00023136"/>
    </source>
</evidence>
<dbReference type="InterPro" id="IPR020846">
    <property type="entry name" value="MFS_dom"/>
</dbReference>
<feature type="transmembrane region" description="Helical" evidence="6">
    <location>
        <begin position="46"/>
        <end position="66"/>
    </location>
</feature>
<evidence type="ECO:0000313" key="9">
    <source>
        <dbReference type="Proteomes" id="UP001282336"/>
    </source>
</evidence>
<feature type="transmembrane region" description="Helical" evidence="6">
    <location>
        <begin position="386"/>
        <end position="406"/>
    </location>
</feature>
<feature type="transmembrane region" description="Helical" evidence="6">
    <location>
        <begin position="73"/>
        <end position="90"/>
    </location>
</feature>
<feature type="transmembrane region" description="Helical" evidence="6">
    <location>
        <begin position="166"/>
        <end position="189"/>
    </location>
</feature>
<keyword evidence="2" id="KW-1003">Cell membrane</keyword>
<dbReference type="RefSeq" id="WP_319627547.1">
    <property type="nucleotide sequence ID" value="NZ_JAWXRB010000003.1"/>
</dbReference>
<evidence type="ECO:0000256" key="6">
    <source>
        <dbReference type="SAM" id="Phobius"/>
    </source>
</evidence>
<feature type="transmembrane region" description="Helical" evidence="6">
    <location>
        <begin position="140"/>
        <end position="160"/>
    </location>
</feature>
<dbReference type="InterPro" id="IPR051337">
    <property type="entry name" value="OPA_Antiporter"/>
</dbReference>
<proteinExistence type="predicted"/>
<dbReference type="GO" id="GO:0035435">
    <property type="term" value="P:phosphate ion transmembrane transport"/>
    <property type="evidence" value="ECO:0007669"/>
    <property type="project" value="TreeGrafter"/>
</dbReference>
<feature type="transmembrane region" description="Helical" evidence="6">
    <location>
        <begin position="221"/>
        <end position="242"/>
    </location>
</feature>
<evidence type="ECO:0000313" key="8">
    <source>
        <dbReference type="EMBL" id="MDX6030964.1"/>
    </source>
</evidence>
<evidence type="ECO:0000256" key="2">
    <source>
        <dbReference type="ARBA" id="ARBA00022475"/>
    </source>
</evidence>
<dbReference type="GO" id="GO:0061513">
    <property type="term" value="F:glucose 6-phosphate:phosphate antiporter activity"/>
    <property type="evidence" value="ECO:0007669"/>
    <property type="project" value="TreeGrafter"/>
</dbReference>
<organism evidence="8 9">
    <name type="scientific">Scandinavium lactucae</name>
    <dbReference type="NCBI Taxonomy" id="3095028"/>
    <lineage>
        <taxon>Bacteria</taxon>
        <taxon>Pseudomonadati</taxon>
        <taxon>Pseudomonadota</taxon>
        <taxon>Gammaproteobacteria</taxon>
        <taxon>Enterobacterales</taxon>
        <taxon>Enterobacteriaceae</taxon>
        <taxon>Scandinavium</taxon>
    </lineage>
</organism>
<feature type="transmembrane region" description="Helical" evidence="6">
    <location>
        <begin position="248"/>
        <end position="268"/>
    </location>
</feature>
<dbReference type="InterPro" id="IPR011701">
    <property type="entry name" value="MFS"/>
</dbReference>
<dbReference type="Pfam" id="PF07690">
    <property type="entry name" value="MFS_1"/>
    <property type="match status" value="1"/>
</dbReference>
<name>A0AAJ2RZG6_9ENTR</name>
<evidence type="ECO:0000259" key="7">
    <source>
        <dbReference type="PROSITE" id="PS50850"/>
    </source>
</evidence>
<feature type="transmembrane region" description="Helical" evidence="6">
    <location>
        <begin position="351"/>
        <end position="374"/>
    </location>
</feature>
<dbReference type="GO" id="GO:0012505">
    <property type="term" value="C:endomembrane system"/>
    <property type="evidence" value="ECO:0007669"/>
    <property type="project" value="UniProtKB-SubCell"/>
</dbReference>
<evidence type="ECO:0000256" key="1">
    <source>
        <dbReference type="ARBA" id="ARBA00004127"/>
    </source>
</evidence>
<reference evidence="8" key="1">
    <citation type="submission" date="2023-11" db="EMBL/GenBank/DDBJ databases">
        <title>Scandinavium wanjuensis sp. nov., isolated from lettuce South Korea.</title>
        <authorList>
            <person name="Park J."/>
            <person name="Park S."/>
            <person name="Oh K.K."/>
            <person name="Cho G.S."/>
            <person name="Franz C.M.A.P."/>
        </authorList>
    </citation>
    <scope>NUCLEOTIDE SEQUENCE</scope>
    <source>
        <strain evidence="8">V105_12</strain>
    </source>
</reference>
<keyword evidence="5 6" id="KW-0472">Membrane</keyword>
<dbReference type="InterPro" id="IPR036259">
    <property type="entry name" value="MFS_trans_sf"/>
</dbReference>
<protein>
    <submittedName>
        <fullName evidence="8">MFS transporter</fullName>
    </submittedName>
</protein>
<dbReference type="PANTHER" id="PTHR43826:SF3">
    <property type="entry name" value="GLUCOSE-6-PHOSPHATE EXCHANGER SLC37A4"/>
    <property type="match status" value="1"/>
</dbReference>
<evidence type="ECO:0000256" key="4">
    <source>
        <dbReference type="ARBA" id="ARBA00022989"/>
    </source>
</evidence>
<sequence>MLSKKRWTIFSLLVLCGGTIYKLPSLKDAFYVPMQEYFHLTNGQIGNAMSVNSIVTTIGFFLSIYFSDKLPRRFTMSLSLIATGMLGIYLSTMPGYWGILFVWALFGVTCDMLNWPVLLKSVSLLGDNTQQGRLFGFFETGRGIVDTVIAFSALAVFTWFGSDYFGFKAAILFYSFIAIVVGVVIFLVLKESPEEQIAKQEKTEKKEATPGLGSVLKNKTVWLIAFSVFCVYAVYCGLTFFIPFLRNVYALPIALVGAYGIINQYCLKMVGGPVGGLIADKVLKSPSQYLFYTFIISALALVALIILPHEQMPVYLGMACTLMFGAVIFTQRAVFFAPIGEAGISEKSTGAAMALGSFIGYAPAMFCYSLYGYILDTHPGLSGYQIVFGLMAVFACAGIVISGLLIKNIRAERNAESLTSLG</sequence>
<comment type="caution">
    <text evidence="8">The sequence shown here is derived from an EMBL/GenBank/DDBJ whole genome shotgun (WGS) entry which is preliminary data.</text>
</comment>
<dbReference type="EMBL" id="JAWXRC010000020">
    <property type="protein sequence ID" value="MDX6030964.1"/>
    <property type="molecule type" value="Genomic_DNA"/>
</dbReference>
<comment type="subcellular location">
    <subcellularLocation>
        <location evidence="1">Endomembrane system</location>
        <topology evidence="1">Multi-pass membrane protein</topology>
    </subcellularLocation>
</comment>
<dbReference type="Gene3D" id="1.20.1250.20">
    <property type="entry name" value="MFS general substrate transporter like domains"/>
    <property type="match status" value="2"/>
</dbReference>
<dbReference type="AlphaFoldDB" id="A0AAJ2RZG6"/>
<dbReference type="SUPFAM" id="SSF103473">
    <property type="entry name" value="MFS general substrate transporter"/>
    <property type="match status" value="1"/>
</dbReference>